<proteinExistence type="predicted"/>
<feature type="domain" description="LamG-like jellyroll fold" evidence="4">
    <location>
        <begin position="130"/>
        <end position="276"/>
    </location>
</feature>
<feature type="chain" id="PRO_5045563443" description="LamG-like jellyroll fold domain-containing protein" evidence="3">
    <location>
        <begin position="21"/>
        <end position="502"/>
    </location>
</feature>
<dbReference type="SMART" id="SM00560">
    <property type="entry name" value="LamGL"/>
    <property type="match status" value="1"/>
</dbReference>
<comment type="caution">
    <text evidence="5">The sequence shown here is derived from an EMBL/GenBank/DDBJ whole genome shotgun (WGS) entry which is preliminary data.</text>
</comment>
<protein>
    <recommendedName>
        <fullName evidence="4">LamG-like jellyroll fold domain-containing protein</fullName>
    </recommendedName>
</protein>
<evidence type="ECO:0000256" key="3">
    <source>
        <dbReference type="SAM" id="SignalP"/>
    </source>
</evidence>
<dbReference type="InterPro" id="IPR006558">
    <property type="entry name" value="LamG-like"/>
</dbReference>
<reference evidence="5 6" key="1">
    <citation type="submission" date="2022-10" db="EMBL/GenBank/DDBJ databases">
        <title>Luteolibacter arcticus strain CCTCC AB 2014275, whole genome shotgun sequencing project.</title>
        <authorList>
            <person name="Zhao G."/>
            <person name="Shen L."/>
        </authorList>
    </citation>
    <scope>NUCLEOTIDE SEQUENCE [LARGE SCALE GENOMIC DNA]</scope>
    <source>
        <strain evidence="5 6">CCTCC AB 2014275</strain>
    </source>
</reference>
<keyword evidence="6" id="KW-1185">Reference proteome</keyword>
<keyword evidence="2" id="KW-1015">Disulfide bond</keyword>
<dbReference type="Pfam" id="PF18998">
    <property type="entry name" value="Flg_new_2"/>
    <property type="match status" value="1"/>
</dbReference>
<evidence type="ECO:0000256" key="1">
    <source>
        <dbReference type="ARBA" id="ARBA00022729"/>
    </source>
</evidence>
<dbReference type="Proteomes" id="UP001320876">
    <property type="component" value="Unassembled WGS sequence"/>
</dbReference>
<evidence type="ECO:0000259" key="4">
    <source>
        <dbReference type="SMART" id="SM00560"/>
    </source>
</evidence>
<dbReference type="InterPro" id="IPR044060">
    <property type="entry name" value="Bacterial_rp_domain"/>
</dbReference>
<name>A0ABT3GR03_9BACT</name>
<gene>
    <name evidence="5" type="ORF">OKA05_25475</name>
</gene>
<evidence type="ECO:0000313" key="6">
    <source>
        <dbReference type="Proteomes" id="UP001320876"/>
    </source>
</evidence>
<dbReference type="Gene3D" id="2.60.120.200">
    <property type="match status" value="1"/>
</dbReference>
<organism evidence="5 6">
    <name type="scientific">Luteolibacter arcticus</name>
    <dbReference type="NCBI Taxonomy" id="1581411"/>
    <lineage>
        <taxon>Bacteria</taxon>
        <taxon>Pseudomonadati</taxon>
        <taxon>Verrucomicrobiota</taxon>
        <taxon>Verrucomicrobiia</taxon>
        <taxon>Verrucomicrobiales</taxon>
        <taxon>Verrucomicrobiaceae</taxon>
        <taxon>Luteolibacter</taxon>
    </lineage>
</organism>
<dbReference type="Pfam" id="PF13385">
    <property type="entry name" value="Laminin_G_3"/>
    <property type="match status" value="1"/>
</dbReference>
<accession>A0ABT3GR03</accession>
<evidence type="ECO:0000313" key="5">
    <source>
        <dbReference type="EMBL" id="MCW1925935.1"/>
    </source>
</evidence>
<sequence>MKNFASLALLSVAGALSASAALTDNLVAYYNFEETGTTGLLNKVPAVNTHNGTYLNGTSFGAGAGFAGDAAYAGAEAGATTNRSTMLVGKSLNIAKSDAGIASGSGQFSVATLTSRGTPPTAGDFGTLGTQFALSAWFYLAPDADNTGTTADILRDFVFESRLNGPDNTAVFDVSFGTTDAAGTTYASYVASATLGANNRALAADGWHHVVHSFATSGANTVMTIYIDGEFVGTGSAATTTMDFRGINFGANRNGGRIFDGMIDEVAFWNRPLTPTEVTELRALGMAGTPLINTVVVGLSASPTDAGSVSGTGAYALGTQVTITATANPGYIFEEWDGSFAAQTASSFTYTANASATANAFFGEDPADPDGDRLSNYEEIVIYKTLPNNPDSDGDEIPDGDEVDITRTSPTTSDAMLVSFVRQNLSPDAAGAIVMSPLRINRNPATGAISLFLSLSGSPNHSTWQDIDLSSATIAPAGGGWNVTFPAPSNSVNSYILLDSQP</sequence>
<keyword evidence="1 3" id="KW-0732">Signal</keyword>
<dbReference type="RefSeq" id="WP_264490044.1">
    <property type="nucleotide sequence ID" value="NZ_JAPDDT010000019.1"/>
</dbReference>
<dbReference type="EMBL" id="JAPDDT010000019">
    <property type="protein sequence ID" value="MCW1925935.1"/>
    <property type="molecule type" value="Genomic_DNA"/>
</dbReference>
<evidence type="ECO:0000256" key="2">
    <source>
        <dbReference type="ARBA" id="ARBA00023157"/>
    </source>
</evidence>
<dbReference type="InterPro" id="IPR013320">
    <property type="entry name" value="ConA-like_dom_sf"/>
</dbReference>
<feature type="signal peptide" evidence="3">
    <location>
        <begin position="1"/>
        <end position="20"/>
    </location>
</feature>
<dbReference type="SUPFAM" id="SSF49899">
    <property type="entry name" value="Concanavalin A-like lectins/glucanases"/>
    <property type="match status" value="1"/>
</dbReference>